<dbReference type="CDD" id="cd07043">
    <property type="entry name" value="STAS_anti-anti-sigma_factors"/>
    <property type="match status" value="1"/>
</dbReference>
<name>A0ABV5T6X4_9ACTN</name>
<feature type="compositionally biased region" description="Low complexity" evidence="3">
    <location>
        <begin position="139"/>
        <end position="158"/>
    </location>
</feature>
<reference evidence="5 6" key="1">
    <citation type="submission" date="2024-09" db="EMBL/GenBank/DDBJ databases">
        <authorList>
            <person name="Sun Q."/>
            <person name="Mori K."/>
        </authorList>
    </citation>
    <scope>NUCLEOTIDE SEQUENCE [LARGE SCALE GENOMIC DNA]</scope>
    <source>
        <strain evidence="5 6">JCM 3028</strain>
    </source>
</reference>
<evidence type="ECO:0000313" key="6">
    <source>
        <dbReference type="Proteomes" id="UP001589610"/>
    </source>
</evidence>
<proteinExistence type="inferred from homology"/>
<dbReference type="Pfam" id="PF01740">
    <property type="entry name" value="STAS"/>
    <property type="match status" value="1"/>
</dbReference>
<evidence type="ECO:0000256" key="3">
    <source>
        <dbReference type="SAM" id="MobiDB-lite"/>
    </source>
</evidence>
<protein>
    <recommendedName>
        <fullName evidence="2">Anti-sigma factor antagonist</fullName>
    </recommendedName>
</protein>
<feature type="compositionally biased region" description="Pro residues" evidence="3">
    <location>
        <begin position="121"/>
        <end position="138"/>
    </location>
</feature>
<accession>A0ABV5T6X4</accession>
<dbReference type="NCBIfam" id="TIGR00377">
    <property type="entry name" value="ant_ant_sig"/>
    <property type="match status" value="1"/>
</dbReference>
<evidence type="ECO:0000256" key="2">
    <source>
        <dbReference type="RuleBase" id="RU003749"/>
    </source>
</evidence>
<dbReference type="Proteomes" id="UP001589610">
    <property type="component" value="Unassembled WGS sequence"/>
</dbReference>
<dbReference type="InterPro" id="IPR002645">
    <property type="entry name" value="STAS_dom"/>
</dbReference>
<comment type="caution">
    <text evidence="5">The sequence shown here is derived from an EMBL/GenBank/DDBJ whole genome shotgun (WGS) entry which is preliminary data.</text>
</comment>
<evidence type="ECO:0000256" key="1">
    <source>
        <dbReference type="ARBA" id="ARBA00009013"/>
    </source>
</evidence>
<dbReference type="Gene3D" id="3.30.750.24">
    <property type="entry name" value="STAS domain"/>
    <property type="match status" value="1"/>
</dbReference>
<evidence type="ECO:0000313" key="5">
    <source>
        <dbReference type="EMBL" id="MFB9674826.1"/>
    </source>
</evidence>
<dbReference type="SUPFAM" id="SSF52091">
    <property type="entry name" value="SpoIIaa-like"/>
    <property type="match status" value="1"/>
</dbReference>
<dbReference type="InterPro" id="IPR036513">
    <property type="entry name" value="STAS_dom_sf"/>
</dbReference>
<dbReference type="InterPro" id="IPR003658">
    <property type="entry name" value="Anti-sigma_ant"/>
</dbReference>
<gene>
    <name evidence="5" type="ORF">ACFFRH_04950</name>
</gene>
<sequence>MTTRLDLSVRRHEGASVIAIAGELDKLSSPRLRDVMVTQLDDGSCHLVLDVTCLRFCDSTGLWTMLEFRRRAGAAGGCLRLAGVHGVLERILTITGLAGAFFLDPDVPTSLRAMSSFVPATKPPAVSPPTAPAPPPSDSPSAPGAPSAPDARPPSDTG</sequence>
<evidence type="ECO:0000259" key="4">
    <source>
        <dbReference type="PROSITE" id="PS50801"/>
    </source>
</evidence>
<dbReference type="RefSeq" id="WP_386154553.1">
    <property type="nucleotide sequence ID" value="NZ_JBHMBS010000002.1"/>
</dbReference>
<feature type="domain" description="STAS" evidence="4">
    <location>
        <begin position="5"/>
        <end position="114"/>
    </location>
</feature>
<dbReference type="PANTHER" id="PTHR33495">
    <property type="entry name" value="ANTI-SIGMA FACTOR ANTAGONIST TM_1081-RELATED-RELATED"/>
    <property type="match status" value="1"/>
</dbReference>
<comment type="similarity">
    <text evidence="1 2">Belongs to the anti-sigma-factor antagonist family.</text>
</comment>
<dbReference type="PANTHER" id="PTHR33495:SF2">
    <property type="entry name" value="ANTI-SIGMA FACTOR ANTAGONIST TM_1081-RELATED"/>
    <property type="match status" value="1"/>
</dbReference>
<feature type="region of interest" description="Disordered" evidence="3">
    <location>
        <begin position="119"/>
        <end position="158"/>
    </location>
</feature>
<keyword evidence="6" id="KW-1185">Reference proteome</keyword>
<organism evidence="5 6">
    <name type="scientific">Streptosporangium vulgare</name>
    <dbReference type="NCBI Taxonomy" id="46190"/>
    <lineage>
        <taxon>Bacteria</taxon>
        <taxon>Bacillati</taxon>
        <taxon>Actinomycetota</taxon>
        <taxon>Actinomycetes</taxon>
        <taxon>Streptosporangiales</taxon>
        <taxon>Streptosporangiaceae</taxon>
        <taxon>Streptosporangium</taxon>
    </lineage>
</organism>
<dbReference type="PROSITE" id="PS50801">
    <property type="entry name" value="STAS"/>
    <property type="match status" value="1"/>
</dbReference>
<dbReference type="EMBL" id="JBHMBS010000002">
    <property type="protein sequence ID" value="MFB9674826.1"/>
    <property type="molecule type" value="Genomic_DNA"/>
</dbReference>